<comment type="caution">
    <text evidence="2">The sequence shown here is derived from an EMBL/GenBank/DDBJ whole genome shotgun (WGS) entry which is preliminary data.</text>
</comment>
<gene>
    <name evidence="2" type="ORF">BDP27DRAFT_704552</name>
</gene>
<dbReference type="Proteomes" id="UP000772434">
    <property type="component" value="Unassembled WGS sequence"/>
</dbReference>
<accession>A0A9P5Q8S0</accession>
<evidence type="ECO:0000313" key="2">
    <source>
        <dbReference type="EMBL" id="KAF9076865.1"/>
    </source>
</evidence>
<keyword evidence="3" id="KW-1185">Reference proteome</keyword>
<evidence type="ECO:0000313" key="3">
    <source>
        <dbReference type="Proteomes" id="UP000772434"/>
    </source>
</evidence>
<dbReference type="AlphaFoldDB" id="A0A9P5Q8S0"/>
<protein>
    <submittedName>
        <fullName evidence="2">Uncharacterized protein</fullName>
    </submittedName>
</protein>
<dbReference type="OrthoDB" id="2985494at2759"/>
<organism evidence="2 3">
    <name type="scientific">Rhodocollybia butyracea</name>
    <dbReference type="NCBI Taxonomy" id="206335"/>
    <lineage>
        <taxon>Eukaryota</taxon>
        <taxon>Fungi</taxon>
        <taxon>Dikarya</taxon>
        <taxon>Basidiomycota</taxon>
        <taxon>Agaricomycotina</taxon>
        <taxon>Agaricomycetes</taxon>
        <taxon>Agaricomycetidae</taxon>
        <taxon>Agaricales</taxon>
        <taxon>Marasmiineae</taxon>
        <taxon>Omphalotaceae</taxon>
        <taxon>Rhodocollybia</taxon>
    </lineage>
</organism>
<feature type="region of interest" description="Disordered" evidence="1">
    <location>
        <begin position="42"/>
        <end position="117"/>
    </location>
</feature>
<name>A0A9P5Q8S0_9AGAR</name>
<reference evidence="2" key="1">
    <citation type="submission" date="2020-11" db="EMBL/GenBank/DDBJ databases">
        <authorList>
            <consortium name="DOE Joint Genome Institute"/>
            <person name="Ahrendt S."/>
            <person name="Riley R."/>
            <person name="Andreopoulos W."/>
            <person name="Labutti K."/>
            <person name="Pangilinan J."/>
            <person name="Ruiz-Duenas F.J."/>
            <person name="Barrasa J.M."/>
            <person name="Sanchez-Garcia M."/>
            <person name="Camarero S."/>
            <person name="Miyauchi S."/>
            <person name="Serrano A."/>
            <person name="Linde D."/>
            <person name="Babiker R."/>
            <person name="Drula E."/>
            <person name="Ayuso-Fernandez I."/>
            <person name="Pacheco R."/>
            <person name="Padilla G."/>
            <person name="Ferreira P."/>
            <person name="Barriuso J."/>
            <person name="Kellner H."/>
            <person name="Castanera R."/>
            <person name="Alfaro M."/>
            <person name="Ramirez L."/>
            <person name="Pisabarro A.G."/>
            <person name="Kuo A."/>
            <person name="Tritt A."/>
            <person name="Lipzen A."/>
            <person name="He G."/>
            <person name="Yan M."/>
            <person name="Ng V."/>
            <person name="Cullen D."/>
            <person name="Martin F."/>
            <person name="Rosso M.-N."/>
            <person name="Henrissat B."/>
            <person name="Hibbett D."/>
            <person name="Martinez A.T."/>
            <person name="Grigoriev I.V."/>
        </authorList>
    </citation>
    <scope>NUCLEOTIDE SEQUENCE</scope>
    <source>
        <strain evidence="2">AH 40177</strain>
    </source>
</reference>
<feature type="compositionally biased region" description="Basic and acidic residues" evidence="1">
    <location>
        <begin position="74"/>
        <end position="88"/>
    </location>
</feature>
<feature type="region of interest" description="Disordered" evidence="1">
    <location>
        <begin position="1"/>
        <end position="25"/>
    </location>
</feature>
<proteinExistence type="predicted"/>
<sequence>MFQAQKASLEAQLAHRNPDPGRRSRKALGMILREDVAKANQRFNHARDNDLISSSDGDDFETELEGSSSGQTVRAREKSRIGDQRSEMGFEESEEDSHNSSELAVNIESPITSTGVSGSLPTEMIAETDSFSVQSDLPQWKIQIHKPPVSATVRCGPMKWSQLSRNIGLDKATASTIKRRSLLSNDEPNLGLRIAISGDMAFIYDAIFLEDMNTPATYLLDWGLRENNENIIQYIHERNSSAFHTFVYILKPKRWYYVGVQKWTQTELDWDIWGKIGEQDRLRSRVVQHLNDHCGNQIDRGKIEEMMDNGALKQVCVRFHGGHSHSEASRDMCRRMNYVPPS</sequence>
<dbReference type="EMBL" id="JADNRY010000005">
    <property type="protein sequence ID" value="KAF9076865.1"/>
    <property type="molecule type" value="Genomic_DNA"/>
</dbReference>
<evidence type="ECO:0000256" key="1">
    <source>
        <dbReference type="SAM" id="MobiDB-lite"/>
    </source>
</evidence>